<evidence type="ECO:0000313" key="3">
    <source>
        <dbReference type="Proteomes" id="UP000051260"/>
    </source>
</evidence>
<dbReference type="Pfam" id="PF00117">
    <property type="entry name" value="GATase"/>
    <property type="match status" value="1"/>
</dbReference>
<protein>
    <submittedName>
        <fullName evidence="2">GMP synthase [glutamine-hydrolyzing]</fullName>
        <ecNumber evidence="2">6.3.5.2</ecNumber>
    </submittedName>
</protein>
<dbReference type="GO" id="GO:0003922">
    <property type="term" value="F:GMP synthase (glutamine-hydrolyzing) activity"/>
    <property type="evidence" value="ECO:0007669"/>
    <property type="project" value="UniProtKB-EC"/>
</dbReference>
<dbReference type="RefSeq" id="WP_058284123.1">
    <property type="nucleotide sequence ID" value="NZ_CYUD01000028.1"/>
</dbReference>
<accession>A0A0N7MB18</accession>
<dbReference type="AlphaFoldDB" id="A0A0N7MB18"/>
<dbReference type="PANTHER" id="PTHR42695">
    <property type="entry name" value="GLUTAMINE AMIDOTRANSFERASE YLR126C-RELATED"/>
    <property type="match status" value="1"/>
</dbReference>
<dbReference type="PROSITE" id="PS51273">
    <property type="entry name" value="GATASE_TYPE_1"/>
    <property type="match status" value="1"/>
</dbReference>
<dbReference type="GO" id="GO:0005829">
    <property type="term" value="C:cytosol"/>
    <property type="evidence" value="ECO:0007669"/>
    <property type="project" value="TreeGrafter"/>
</dbReference>
<dbReference type="InterPro" id="IPR044992">
    <property type="entry name" value="ChyE-like"/>
</dbReference>
<dbReference type="SUPFAM" id="SSF52317">
    <property type="entry name" value="Class I glutamine amidotransferase-like"/>
    <property type="match status" value="1"/>
</dbReference>
<dbReference type="InterPro" id="IPR029062">
    <property type="entry name" value="Class_I_gatase-like"/>
</dbReference>
<dbReference type="Gene3D" id="3.40.50.880">
    <property type="match status" value="1"/>
</dbReference>
<evidence type="ECO:0000259" key="1">
    <source>
        <dbReference type="Pfam" id="PF00117"/>
    </source>
</evidence>
<dbReference type="PRINTS" id="PR00096">
    <property type="entry name" value="GATASE"/>
</dbReference>
<organism evidence="2 3">
    <name type="scientific">Ruegeria denitrificans</name>
    <dbReference type="NCBI Taxonomy" id="1715692"/>
    <lineage>
        <taxon>Bacteria</taxon>
        <taxon>Pseudomonadati</taxon>
        <taxon>Pseudomonadota</taxon>
        <taxon>Alphaproteobacteria</taxon>
        <taxon>Rhodobacterales</taxon>
        <taxon>Roseobacteraceae</taxon>
        <taxon>Ruegeria</taxon>
    </lineage>
</organism>
<dbReference type="Proteomes" id="UP000051260">
    <property type="component" value="Unassembled WGS sequence"/>
</dbReference>
<keyword evidence="2" id="KW-0436">Ligase</keyword>
<dbReference type="PANTHER" id="PTHR42695:SF5">
    <property type="entry name" value="GLUTAMINE AMIDOTRANSFERASE YLR126C-RELATED"/>
    <property type="match status" value="1"/>
</dbReference>
<dbReference type="InterPro" id="IPR017926">
    <property type="entry name" value="GATASE"/>
</dbReference>
<dbReference type="EMBL" id="CYUD01000028">
    <property type="protein sequence ID" value="CUK20557.1"/>
    <property type="molecule type" value="Genomic_DNA"/>
</dbReference>
<feature type="domain" description="Glutamine amidotransferase" evidence="1">
    <location>
        <begin position="41"/>
        <end position="185"/>
    </location>
</feature>
<dbReference type="STRING" id="1715692.RUE5091_04528"/>
<dbReference type="EC" id="6.3.5.2" evidence="2"/>
<proteinExistence type="predicted"/>
<keyword evidence="3" id="KW-1185">Reference proteome</keyword>
<dbReference type="OrthoDB" id="9794816at2"/>
<evidence type="ECO:0000313" key="2">
    <source>
        <dbReference type="EMBL" id="CUK20557.1"/>
    </source>
</evidence>
<dbReference type="CDD" id="cd01741">
    <property type="entry name" value="GATase1_1"/>
    <property type="match status" value="1"/>
</dbReference>
<name>A0A0N7MB18_9RHOB</name>
<gene>
    <name evidence="2" type="primary">guaA_4</name>
    <name evidence="2" type="ORF">RUE5091_04528</name>
</gene>
<reference evidence="3" key="1">
    <citation type="submission" date="2015-09" db="EMBL/GenBank/DDBJ databases">
        <authorList>
            <person name="Rodrigo-Torres L."/>
            <person name="Arahal D.R."/>
        </authorList>
    </citation>
    <scope>NUCLEOTIDE SEQUENCE [LARGE SCALE GENOMIC DNA]</scope>
    <source>
        <strain evidence="3">CECT 5091</strain>
    </source>
</reference>
<sequence length="236" mass="26444">MNILIFQHTPGENPGAFLEHISSCGDTASIVHFYDGQPIPQLDEFDLLLVLGGPMDVWEIEAHPWLVREKQAIRTWVQDLKRPYFGICLGHQLLVDAMGGKCAPMQKPEIGVHSINLTGNTRGDPLFELLRHQFRVIQWHGVEAVDLPADSSILAQSDACAVQALRVSDCAWGVQFHPELVQGTIKSWMSDPANHQCAVDWLGSADAAWEMVSDSDQIVEEQFRITSSFYNRLRQV</sequence>